<gene>
    <name evidence="3" type="ORF">IM725_14515</name>
</gene>
<feature type="region of interest" description="Disordered" evidence="1">
    <location>
        <begin position="69"/>
        <end position="120"/>
    </location>
</feature>
<keyword evidence="4" id="KW-1185">Reference proteome</keyword>
<feature type="compositionally biased region" description="Pro residues" evidence="1">
    <location>
        <begin position="73"/>
        <end position="82"/>
    </location>
</feature>
<dbReference type="RefSeq" id="WP_193781354.1">
    <property type="nucleotide sequence ID" value="NZ_JADDOJ010000064.1"/>
</dbReference>
<accession>A0ABR9SHE7</accession>
<organism evidence="3 4">
    <name type="scientific">Ramlibacter aquaticus</name>
    <dbReference type="NCBI Taxonomy" id="2780094"/>
    <lineage>
        <taxon>Bacteria</taxon>
        <taxon>Pseudomonadati</taxon>
        <taxon>Pseudomonadota</taxon>
        <taxon>Betaproteobacteria</taxon>
        <taxon>Burkholderiales</taxon>
        <taxon>Comamonadaceae</taxon>
        <taxon>Ramlibacter</taxon>
    </lineage>
</organism>
<evidence type="ECO:0000313" key="4">
    <source>
        <dbReference type="Proteomes" id="UP000715965"/>
    </source>
</evidence>
<name>A0ABR9SHE7_9BURK</name>
<comment type="caution">
    <text evidence="3">The sequence shown here is derived from an EMBL/GenBank/DDBJ whole genome shotgun (WGS) entry which is preliminary data.</text>
</comment>
<sequence>MQRRDFTGSRLRRAVYDPASRQLDLHWEGGRVDAYRPVPDAVWRRLCSAPNPATYWEDRIAEEYPKVRAMAGPLPPPAPTRPGPSLQDLFGSAGPADEGGAPGPEGPVDEPGSERGRDPA</sequence>
<evidence type="ECO:0000313" key="3">
    <source>
        <dbReference type="EMBL" id="MBE7941791.1"/>
    </source>
</evidence>
<feature type="domain" description="KTSC" evidence="2">
    <location>
        <begin position="9"/>
        <end position="64"/>
    </location>
</feature>
<dbReference type="Proteomes" id="UP000715965">
    <property type="component" value="Unassembled WGS sequence"/>
</dbReference>
<dbReference type="InterPro" id="IPR025309">
    <property type="entry name" value="KTSC_dom"/>
</dbReference>
<evidence type="ECO:0000256" key="1">
    <source>
        <dbReference type="SAM" id="MobiDB-lite"/>
    </source>
</evidence>
<proteinExistence type="predicted"/>
<evidence type="ECO:0000259" key="2">
    <source>
        <dbReference type="Pfam" id="PF13619"/>
    </source>
</evidence>
<dbReference type="Pfam" id="PF13619">
    <property type="entry name" value="KTSC"/>
    <property type="match status" value="1"/>
</dbReference>
<reference evidence="3 4" key="1">
    <citation type="submission" date="2020-10" db="EMBL/GenBank/DDBJ databases">
        <title>Draft genome of Ramlibacter aquaticus LMG 30558.</title>
        <authorList>
            <person name="Props R."/>
        </authorList>
    </citation>
    <scope>NUCLEOTIDE SEQUENCE [LARGE SCALE GENOMIC DNA]</scope>
    <source>
        <strain evidence="3 4">LMG 30558</strain>
    </source>
</reference>
<protein>
    <submittedName>
        <fullName evidence="3">KTSC domain-containing protein</fullName>
    </submittedName>
</protein>
<dbReference type="EMBL" id="JADDOJ010000064">
    <property type="protein sequence ID" value="MBE7941791.1"/>
    <property type="molecule type" value="Genomic_DNA"/>
</dbReference>